<accession>A0A7G7XPZ5</accession>
<evidence type="ECO:0000256" key="6">
    <source>
        <dbReference type="ARBA" id="ARBA00022781"/>
    </source>
</evidence>
<keyword evidence="11" id="KW-0066">ATP synthesis</keyword>
<dbReference type="GO" id="GO:0015986">
    <property type="term" value="P:proton motive force-driven ATP synthesis"/>
    <property type="evidence" value="ECO:0007669"/>
    <property type="project" value="InterPro"/>
</dbReference>
<evidence type="ECO:0000256" key="10">
    <source>
        <dbReference type="ARBA" id="ARBA00023136"/>
    </source>
</evidence>
<keyword evidence="10 13" id="KW-0472">Membrane</keyword>
<keyword evidence="7 13" id="KW-1133">Transmembrane helix</keyword>
<dbReference type="RefSeq" id="YP_009972377.1">
    <property type="nucleotide sequence ID" value="NC_051953.1"/>
</dbReference>
<keyword evidence="5 12" id="KW-0812">Transmembrane</keyword>
<keyword evidence="3 12" id="KW-0813">Transport</keyword>
<keyword evidence="6 12" id="KW-0375">Hydrogen ion transport</keyword>
<dbReference type="EMBL" id="MT410942">
    <property type="protein sequence ID" value="QNH82486.1"/>
    <property type="molecule type" value="Genomic_DNA"/>
</dbReference>
<keyword evidence="8 12" id="KW-0406">Ion transport</keyword>
<evidence type="ECO:0000256" key="2">
    <source>
        <dbReference type="ARBA" id="ARBA00008892"/>
    </source>
</evidence>
<dbReference type="AlphaFoldDB" id="A0A7G7XPZ5"/>
<evidence type="ECO:0000256" key="9">
    <source>
        <dbReference type="ARBA" id="ARBA00023128"/>
    </source>
</evidence>
<dbReference type="PANTHER" id="PTHR39937:SF1">
    <property type="entry name" value="ATP SYNTHASE PROTEIN 8"/>
    <property type="match status" value="1"/>
</dbReference>
<protein>
    <recommendedName>
        <fullName evidence="12">ATP synthase complex subunit 8</fullName>
    </recommendedName>
</protein>
<evidence type="ECO:0000313" key="14">
    <source>
        <dbReference type="EMBL" id="QNH82486.1"/>
    </source>
</evidence>
<dbReference type="CTD" id="4509"/>
<geneLocation type="mitochondrion" evidence="14"/>
<reference evidence="14" key="1">
    <citation type="submission" date="2020-04" db="EMBL/GenBank/DDBJ databases">
        <title>DNAmark Project.</title>
        <authorList>
            <person name="Leerhoei F."/>
        </authorList>
    </citation>
    <scope>NUCLEOTIDE SEQUENCE</scope>
    <source>
        <strain evidence="14">DM1190</strain>
    </source>
</reference>
<evidence type="ECO:0000256" key="5">
    <source>
        <dbReference type="ARBA" id="ARBA00022692"/>
    </source>
</evidence>
<dbReference type="Pfam" id="PF00895">
    <property type="entry name" value="ATP-synt_8"/>
    <property type="match status" value="1"/>
</dbReference>
<dbReference type="GO" id="GO:0031966">
    <property type="term" value="C:mitochondrial membrane"/>
    <property type="evidence" value="ECO:0007669"/>
    <property type="project" value="UniProtKB-SubCell"/>
</dbReference>
<gene>
    <name evidence="14" type="primary">ATP8</name>
</gene>
<organism evidence="14">
    <name type="scientific">Pelobates fuscus</name>
    <name type="common">common spadefoot toad</name>
    <dbReference type="NCBI Taxonomy" id="191477"/>
    <lineage>
        <taxon>Eukaryota</taxon>
        <taxon>Metazoa</taxon>
        <taxon>Chordata</taxon>
        <taxon>Craniata</taxon>
        <taxon>Vertebrata</taxon>
        <taxon>Euteleostomi</taxon>
        <taxon>Amphibia</taxon>
        <taxon>Batrachia</taxon>
        <taxon>Anura</taxon>
        <taxon>Pelobatoidea</taxon>
        <taxon>Pelobatidae</taxon>
        <taxon>Pelobates</taxon>
    </lineage>
</organism>
<sequence>MPQLNPGPWFAILIFSWMILLIIMPPKILNHKLLNNPSPQMMKKLHTQYWTWPWT</sequence>
<comment type="similarity">
    <text evidence="2 12">Belongs to the ATPase protein 8 family.</text>
</comment>
<keyword evidence="9 12" id="KW-0496">Mitochondrion</keyword>
<evidence type="ECO:0000256" key="7">
    <source>
        <dbReference type="ARBA" id="ARBA00022989"/>
    </source>
</evidence>
<evidence type="ECO:0000256" key="11">
    <source>
        <dbReference type="ARBA" id="ARBA00023310"/>
    </source>
</evidence>
<dbReference type="GO" id="GO:0045259">
    <property type="term" value="C:proton-transporting ATP synthase complex"/>
    <property type="evidence" value="ECO:0007669"/>
    <property type="project" value="UniProtKB-KW"/>
</dbReference>
<evidence type="ECO:0000256" key="3">
    <source>
        <dbReference type="ARBA" id="ARBA00022448"/>
    </source>
</evidence>
<feature type="transmembrane region" description="Helical" evidence="13">
    <location>
        <begin position="6"/>
        <end position="24"/>
    </location>
</feature>
<dbReference type="InterPro" id="IPR001421">
    <property type="entry name" value="ATP8_metazoa"/>
</dbReference>
<keyword evidence="4 12" id="KW-0138">CF(0)</keyword>
<evidence type="ECO:0000256" key="1">
    <source>
        <dbReference type="ARBA" id="ARBA00004304"/>
    </source>
</evidence>
<name>A0A7G7XPZ5_9ANUR</name>
<dbReference type="PANTHER" id="PTHR39937">
    <property type="entry name" value="ATP SYNTHASE PROTEIN 8"/>
    <property type="match status" value="1"/>
</dbReference>
<proteinExistence type="inferred from homology"/>
<dbReference type="InterPro" id="IPR050635">
    <property type="entry name" value="ATPase_protein_8"/>
</dbReference>
<dbReference type="GO" id="GO:0015078">
    <property type="term" value="F:proton transmembrane transporter activity"/>
    <property type="evidence" value="ECO:0007669"/>
    <property type="project" value="InterPro"/>
</dbReference>
<dbReference type="GeneID" id="60457083"/>
<comment type="subcellular location">
    <subcellularLocation>
        <location evidence="1 12">Mitochondrion membrane</location>
        <topology evidence="1 12">Single-pass membrane protein</topology>
    </subcellularLocation>
</comment>
<evidence type="ECO:0000256" key="4">
    <source>
        <dbReference type="ARBA" id="ARBA00022547"/>
    </source>
</evidence>
<evidence type="ECO:0000256" key="12">
    <source>
        <dbReference type="RuleBase" id="RU003661"/>
    </source>
</evidence>
<evidence type="ECO:0000256" key="13">
    <source>
        <dbReference type="SAM" id="Phobius"/>
    </source>
</evidence>
<evidence type="ECO:0000256" key="8">
    <source>
        <dbReference type="ARBA" id="ARBA00023065"/>
    </source>
</evidence>